<dbReference type="InterPro" id="IPR050680">
    <property type="entry name" value="YpeA/RimI_acetyltransf"/>
</dbReference>
<evidence type="ECO:0000256" key="1">
    <source>
        <dbReference type="ARBA" id="ARBA00005395"/>
    </source>
</evidence>
<evidence type="ECO:0000256" key="4">
    <source>
        <dbReference type="ARBA" id="ARBA00023315"/>
    </source>
</evidence>
<evidence type="ECO:0000256" key="2">
    <source>
        <dbReference type="ARBA" id="ARBA00022490"/>
    </source>
</evidence>
<sequence>MALPFARLRRRDFTVRPLDEADGEALAALHRQAFARPWTADEFAALLAQDAVFGFAAVEVGARDEAPAGFVLARQAAGEAEILTIAVSRQHRRRGLGRLLMDAVLRRLYAERVGSLFLEVDENNEPALALYRRLGFREVGRRPDYYENKARGRTNALVMRRDLG</sequence>
<keyword evidence="7" id="KW-1185">Reference proteome</keyword>
<evidence type="ECO:0000313" key="6">
    <source>
        <dbReference type="EMBL" id="MFC0208341.1"/>
    </source>
</evidence>
<evidence type="ECO:0000313" key="7">
    <source>
        <dbReference type="Proteomes" id="UP001589755"/>
    </source>
</evidence>
<organism evidence="6 7">
    <name type="scientific">Chelativorans intermedius</name>
    <dbReference type="NCBI Taxonomy" id="515947"/>
    <lineage>
        <taxon>Bacteria</taxon>
        <taxon>Pseudomonadati</taxon>
        <taxon>Pseudomonadota</taxon>
        <taxon>Alphaproteobacteria</taxon>
        <taxon>Hyphomicrobiales</taxon>
        <taxon>Phyllobacteriaceae</taxon>
        <taxon>Chelativorans</taxon>
    </lineage>
</organism>
<comment type="similarity">
    <text evidence="1">Belongs to the acetyltransferase family. RimI subfamily.</text>
</comment>
<keyword evidence="6" id="KW-0689">Ribosomal protein</keyword>
<dbReference type="NCBIfam" id="TIGR01575">
    <property type="entry name" value="rimI"/>
    <property type="match status" value="1"/>
</dbReference>
<dbReference type="GO" id="GO:0008999">
    <property type="term" value="F:protein-N-terminal-alanine acetyltransferase activity"/>
    <property type="evidence" value="ECO:0007669"/>
    <property type="project" value="UniProtKB-EC"/>
</dbReference>
<dbReference type="EMBL" id="JBHLXD010000010">
    <property type="protein sequence ID" value="MFC0208341.1"/>
    <property type="molecule type" value="Genomic_DNA"/>
</dbReference>
<gene>
    <name evidence="6" type="primary">rimI</name>
    <name evidence="6" type="ORF">ACFFJ2_08015</name>
</gene>
<dbReference type="Pfam" id="PF00583">
    <property type="entry name" value="Acetyltransf_1"/>
    <property type="match status" value="1"/>
</dbReference>
<dbReference type="InterPro" id="IPR006464">
    <property type="entry name" value="AcTrfase_RimI/Ard1"/>
</dbReference>
<dbReference type="PROSITE" id="PS51186">
    <property type="entry name" value="GNAT"/>
    <property type="match status" value="1"/>
</dbReference>
<dbReference type="Gene3D" id="3.40.630.30">
    <property type="match status" value="1"/>
</dbReference>
<keyword evidence="2" id="KW-0963">Cytoplasm</keyword>
<dbReference type="PANTHER" id="PTHR43420:SF12">
    <property type="entry name" value="N-ACETYLTRANSFERASE DOMAIN-CONTAINING PROTEIN"/>
    <property type="match status" value="1"/>
</dbReference>
<name>A0ABV6D6Q1_9HYPH</name>
<dbReference type="GO" id="GO:0005840">
    <property type="term" value="C:ribosome"/>
    <property type="evidence" value="ECO:0007669"/>
    <property type="project" value="UniProtKB-KW"/>
</dbReference>
<protein>
    <submittedName>
        <fullName evidence="6">Ribosomal protein S18-alanine N-acetyltransferase</fullName>
        <ecNumber evidence="6">2.3.1.266</ecNumber>
    </submittedName>
</protein>
<reference evidence="6 7" key="1">
    <citation type="submission" date="2024-09" db="EMBL/GenBank/DDBJ databases">
        <authorList>
            <person name="Sun Q."/>
            <person name="Mori K."/>
        </authorList>
    </citation>
    <scope>NUCLEOTIDE SEQUENCE [LARGE SCALE GENOMIC DNA]</scope>
    <source>
        <strain evidence="6 7">CCM 8543</strain>
    </source>
</reference>
<dbReference type="EC" id="2.3.1.266" evidence="6"/>
<dbReference type="InterPro" id="IPR000182">
    <property type="entry name" value="GNAT_dom"/>
</dbReference>
<dbReference type="InterPro" id="IPR016181">
    <property type="entry name" value="Acyl_CoA_acyltransferase"/>
</dbReference>
<feature type="domain" description="N-acetyltransferase" evidence="5">
    <location>
        <begin position="13"/>
        <end position="164"/>
    </location>
</feature>
<dbReference type="RefSeq" id="WP_261519832.1">
    <property type="nucleotide sequence ID" value="NZ_JAODNW010000007.1"/>
</dbReference>
<keyword evidence="3 6" id="KW-0808">Transferase</keyword>
<dbReference type="PANTHER" id="PTHR43420">
    <property type="entry name" value="ACETYLTRANSFERASE"/>
    <property type="match status" value="1"/>
</dbReference>
<evidence type="ECO:0000256" key="3">
    <source>
        <dbReference type="ARBA" id="ARBA00022679"/>
    </source>
</evidence>
<keyword evidence="4 6" id="KW-0012">Acyltransferase</keyword>
<keyword evidence="6" id="KW-0687">Ribonucleoprotein</keyword>
<evidence type="ECO:0000259" key="5">
    <source>
        <dbReference type="PROSITE" id="PS51186"/>
    </source>
</evidence>
<accession>A0ABV6D6Q1</accession>
<proteinExistence type="inferred from homology"/>
<comment type="caution">
    <text evidence="6">The sequence shown here is derived from an EMBL/GenBank/DDBJ whole genome shotgun (WGS) entry which is preliminary data.</text>
</comment>
<dbReference type="Proteomes" id="UP001589755">
    <property type="component" value="Unassembled WGS sequence"/>
</dbReference>
<dbReference type="SUPFAM" id="SSF55729">
    <property type="entry name" value="Acyl-CoA N-acyltransferases (Nat)"/>
    <property type="match status" value="1"/>
</dbReference>
<dbReference type="CDD" id="cd04301">
    <property type="entry name" value="NAT_SF"/>
    <property type="match status" value="1"/>
</dbReference>